<keyword evidence="1" id="KW-0805">Transcription regulation</keyword>
<reference evidence="6 7" key="1">
    <citation type="submission" date="2014-07" db="EMBL/GenBank/DDBJ databases">
        <title>Draft genome sequence of Thalassospira profundimaris S25-3-2.</title>
        <authorList>
            <person name="Lai Q."/>
            <person name="Shao Z."/>
        </authorList>
    </citation>
    <scope>NUCLEOTIDE SEQUENCE [LARGE SCALE GENOMIC DNA]</scope>
    <source>
        <strain evidence="6 7">S25-3-2</strain>
    </source>
</reference>
<dbReference type="Gene3D" id="1.10.10.60">
    <property type="entry name" value="Homeodomain-like"/>
    <property type="match status" value="1"/>
</dbReference>
<evidence type="ECO:0000256" key="4">
    <source>
        <dbReference type="ARBA" id="ARBA00023163"/>
    </source>
</evidence>
<dbReference type="InterPro" id="IPR003313">
    <property type="entry name" value="AraC-bd"/>
</dbReference>
<evidence type="ECO:0000256" key="3">
    <source>
        <dbReference type="ARBA" id="ARBA00023159"/>
    </source>
</evidence>
<gene>
    <name evidence="6" type="ORF">TH25_01330</name>
</gene>
<evidence type="ECO:0000256" key="1">
    <source>
        <dbReference type="ARBA" id="ARBA00023015"/>
    </source>
</evidence>
<keyword evidence="3" id="KW-0010">Activator</keyword>
<organism evidence="6 7">
    <name type="scientific">Thalassospira profundimaris</name>
    <dbReference type="NCBI Taxonomy" id="502049"/>
    <lineage>
        <taxon>Bacteria</taxon>
        <taxon>Pseudomonadati</taxon>
        <taxon>Pseudomonadota</taxon>
        <taxon>Alphaproteobacteria</taxon>
        <taxon>Rhodospirillales</taxon>
        <taxon>Thalassospiraceae</taxon>
        <taxon>Thalassospira</taxon>
    </lineage>
</organism>
<keyword evidence="2" id="KW-0238">DNA-binding</keyword>
<dbReference type="InterPro" id="IPR018062">
    <property type="entry name" value="HTH_AraC-typ_CS"/>
</dbReference>
<dbReference type="GO" id="GO:0003700">
    <property type="term" value="F:DNA-binding transcription factor activity"/>
    <property type="evidence" value="ECO:0007669"/>
    <property type="project" value="InterPro"/>
</dbReference>
<feature type="domain" description="HTH araC/xylS-type" evidence="5">
    <location>
        <begin position="186"/>
        <end position="283"/>
    </location>
</feature>
<dbReference type="SMART" id="SM00342">
    <property type="entry name" value="HTH_ARAC"/>
    <property type="match status" value="1"/>
</dbReference>
<dbReference type="PANTHER" id="PTHR46796:SF2">
    <property type="entry name" value="TRANSCRIPTIONAL REGULATORY PROTEIN"/>
    <property type="match status" value="1"/>
</dbReference>
<dbReference type="Pfam" id="PF12833">
    <property type="entry name" value="HTH_18"/>
    <property type="match status" value="1"/>
</dbReference>
<dbReference type="SUPFAM" id="SSF51215">
    <property type="entry name" value="Regulatory protein AraC"/>
    <property type="match status" value="1"/>
</dbReference>
<dbReference type="RefSeq" id="WP_114086602.1">
    <property type="nucleotide sequence ID" value="NZ_JPWH01000001.1"/>
</dbReference>
<comment type="caution">
    <text evidence="6">The sequence shown here is derived from an EMBL/GenBank/DDBJ whole genome shotgun (WGS) entry which is preliminary data.</text>
</comment>
<dbReference type="InterPro" id="IPR018060">
    <property type="entry name" value="HTH_AraC"/>
</dbReference>
<evidence type="ECO:0000259" key="5">
    <source>
        <dbReference type="PROSITE" id="PS01124"/>
    </source>
</evidence>
<sequence length="295" mass="32953">MTTLLTSPDTDGIERLCNHTVRERFLTAPALPGIERIEAQFYGDMFAPHRHDTYALGVTLHGVQTFSYRGTKQFSQPGNIIVLHPDETHDGGAGTEAGLRYRMLYLDPALLWLGLGENAPGLPFVARPVFSDPALSATLLEMLAHLDSDIDELLIDQFVCSVAEGLCRHARQPIRRSKKLALPRLERARDFLEANTSGTITSTDLEDVTGLDRYTLIRQFKARYATTPHRFLVMRRLQQAKTLIAQGEPLAGIAADTGFADQSHLNRHFKQAFGITPGRWADMIRPQLLTRHNGK</sequence>
<protein>
    <submittedName>
        <fullName evidence="6">AraC family transcriptional regulator</fullName>
    </submittedName>
</protein>
<dbReference type="AlphaFoldDB" id="A0A367XK68"/>
<evidence type="ECO:0000313" key="7">
    <source>
        <dbReference type="Proteomes" id="UP000252517"/>
    </source>
</evidence>
<dbReference type="PROSITE" id="PS01124">
    <property type="entry name" value="HTH_ARAC_FAMILY_2"/>
    <property type="match status" value="1"/>
</dbReference>
<dbReference type="PROSITE" id="PS00041">
    <property type="entry name" value="HTH_ARAC_FAMILY_1"/>
    <property type="match status" value="1"/>
</dbReference>
<keyword evidence="4" id="KW-0804">Transcription</keyword>
<name>A0A367XK68_9PROT</name>
<evidence type="ECO:0000256" key="2">
    <source>
        <dbReference type="ARBA" id="ARBA00023125"/>
    </source>
</evidence>
<accession>A0A367XK68</accession>
<dbReference type="SUPFAM" id="SSF46689">
    <property type="entry name" value="Homeodomain-like"/>
    <property type="match status" value="2"/>
</dbReference>
<dbReference type="EMBL" id="JPWH01000001">
    <property type="protein sequence ID" value="RCK54025.1"/>
    <property type="molecule type" value="Genomic_DNA"/>
</dbReference>
<dbReference type="InterPro" id="IPR050204">
    <property type="entry name" value="AraC_XylS_family_regulators"/>
</dbReference>
<dbReference type="Pfam" id="PF02311">
    <property type="entry name" value="AraC_binding"/>
    <property type="match status" value="1"/>
</dbReference>
<dbReference type="GO" id="GO:0043565">
    <property type="term" value="F:sequence-specific DNA binding"/>
    <property type="evidence" value="ECO:0007669"/>
    <property type="project" value="InterPro"/>
</dbReference>
<dbReference type="InterPro" id="IPR009057">
    <property type="entry name" value="Homeodomain-like_sf"/>
</dbReference>
<dbReference type="Proteomes" id="UP000252517">
    <property type="component" value="Unassembled WGS sequence"/>
</dbReference>
<proteinExistence type="predicted"/>
<dbReference type="PANTHER" id="PTHR46796">
    <property type="entry name" value="HTH-TYPE TRANSCRIPTIONAL ACTIVATOR RHAS-RELATED"/>
    <property type="match status" value="1"/>
</dbReference>
<dbReference type="InterPro" id="IPR037923">
    <property type="entry name" value="HTH-like"/>
</dbReference>
<evidence type="ECO:0000313" key="6">
    <source>
        <dbReference type="EMBL" id="RCK54025.1"/>
    </source>
</evidence>
<dbReference type="OrthoDB" id="9809338at2"/>